<keyword evidence="1" id="KW-1133">Transmembrane helix</keyword>
<keyword evidence="1" id="KW-0812">Transmembrane</keyword>
<dbReference type="Proteomes" id="UP000054270">
    <property type="component" value="Unassembled WGS sequence"/>
</dbReference>
<evidence type="ECO:0000313" key="2">
    <source>
        <dbReference type="EMBL" id="KJA18236.1"/>
    </source>
</evidence>
<dbReference type="AlphaFoldDB" id="A0A0D2NNC6"/>
<keyword evidence="1" id="KW-0472">Membrane</keyword>
<organism evidence="2 3">
    <name type="scientific">Hypholoma sublateritium (strain FD-334 SS-4)</name>
    <dbReference type="NCBI Taxonomy" id="945553"/>
    <lineage>
        <taxon>Eukaryota</taxon>
        <taxon>Fungi</taxon>
        <taxon>Dikarya</taxon>
        <taxon>Basidiomycota</taxon>
        <taxon>Agaricomycotina</taxon>
        <taxon>Agaricomycetes</taxon>
        <taxon>Agaricomycetidae</taxon>
        <taxon>Agaricales</taxon>
        <taxon>Agaricineae</taxon>
        <taxon>Strophariaceae</taxon>
        <taxon>Hypholoma</taxon>
    </lineage>
</organism>
<reference evidence="3" key="1">
    <citation type="submission" date="2014-04" db="EMBL/GenBank/DDBJ databases">
        <title>Evolutionary Origins and Diversification of the Mycorrhizal Mutualists.</title>
        <authorList>
            <consortium name="DOE Joint Genome Institute"/>
            <consortium name="Mycorrhizal Genomics Consortium"/>
            <person name="Kohler A."/>
            <person name="Kuo A."/>
            <person name="Nagy L.G."/>
            <person name="Floudas D."/>
            <person name="Copeland A."/>
            <person name="Barry K.W."/>
            <person name="Cichocki N."/>
            <person name="Veneault-Fourrey C."/>
            <person name="LaButti K."/>
            <person name="Lindquist E.A."/>
            <person name="Lipzen A."/>
            <person name="Lundell T."/>
            <person name="Morin E."/>
            <person name="Murat C."/>
            <person name="Riley R."/>
            <person name="Ohm R."/>
            <person name="Sun H."/>
            <person name="Tunlid A."/>
            <person name="Henrissat B."/>
            <person name="Grigoriev I.V."/>
            <person name="Hibbett D.S."/>
            <person name="Martin F."/>
        </authorList>
    </citation>
    <scope>NUCLEOTIDE SEQUENCE [LARGE SCALE GENOMIC DNA]</scope>
    <source>
        <strain evidence="3">FD-334 SS-4</strain>
    </source>
</reference>
<proteinExistence type="predicted"/>
<feature type="transmembrane region" description="Helical" evidence="1">
    <location>
        <begin position="42"/>
        <end position="60"/>
    </location>
</feature>
<accession>A0A0D2NNC6</accession>
<keyword evidence="3" id="KW-1185">Reference proteome</keyword>
<name>A0A0D2NNC6_HYPSF</name>
<sequence>MTAACSAALAFAVYHTYSLKTDAAHPNYRPLGIYNHLFLFHNFLDALFLSFGCFLVYKLLDVYKHFIPKQARIQAPTLSCPSKTSTIFSFLSTCGAAEVLHFMRCATTVFLTLET</sequence>
<evidence type="ECO:0000313" key="3">
    <source>
        <dbReference type="Proteomes" id="UP000054270"/>
    </source>
</evidence>
<dbReference type="EMBL" id="KN817591">
    <property type="protein sequence ID" value="KJA18236.1"/>
    <property type="molecule type" value="Genomic_DNA"/>
</dbReference>
<gene>
    <name evidence="2" type="ORF">HYPSUDRAFT_45393</name>
</gene>
<evidence type="ECO:0000256" key="1">
    <source>
        <dbReference type="SAM" id="Phobius"/>
    </source>
</evidence>
<protein>
    <submittedName>
        <fullName evidence="2">Uncharacterized protein</fullName>
    </submittedName>
</protein>